<reference evidence="2" key="1">
    <citation type="submission" date="2016-10" db="EMBL/GenBank/DDBJ databases">
        <authorList>
            <person name="Varghese N."/>
            <person name="Submissions S."/>
        </authorList>
    </citation>
    <scope>NUCLEOTIDE SEQUENCE [LARGE SCALE GENOMIC DNA]</scope>
    <source>
        <strain evidence="2">IBRC-M10078</strain>
    </source>
</reference>
<dbReference type="Proteomes" id="UP000199159">
    <property type="component" value="Unassembled WGS sequence"/>
</dbReference>
<sequence length="195" mass="22016">MVTLFKKMIDNSKVTEVLSDYFDFELLGVSNYNTKSYYFKVEDTAKVIAQDAAGGTFALVGNGDEDSLPIIYISSEGRAWKVGRNIREFISLMVSCPNWKDLLKFSGNGQISEMVKALPFLKDEILEDFPDIEDVKETVKTELSIDLILDPATALYMTMISEPKITISSNDGDELESLFHSFTVMDNPLWRNKII</sequence>
<dbReference type="OrthoDB" id="1917183at2"/>
<evidence type="ECO:0000313" key="2">
    <source>
        <dbReference type="Proteomes" id="UP000199159"/>
    </source>
</evidence>
<accession>A0A1H0SLL1</accession>
<dbReference type="RefSeq" id="WP_090851403.1">
    <property type="nucleotide sequence ID" value="NZ_FNJU01000003.1"/>
</dbReference>
<name>A0A1H0SLL1_9BACI</name>
<evidence type="ECO:0000313" key="1">
    <source>
        <dbReference type="EMBL" id="SDP42624.1"/>
    </source>
</evidence>
<organism evidence="1 2">
    <name type="scientific">Litchfieldia salsa</name>
    <dbReference type="NCBI Taxonomy" id="930152"/>
    <lineage>
        <taxon>Bacteria</taxon>
        <taxon>Bacillati</taxon>
        <taxon>Bacillota</taxon>
        <taxon>Bacilli</taxon>
        <taxon>Bacillales</taxon>
        <taxon>Bacillaceae</taxon>
        <taxon>Litchfieldia</taxon>
    </lineage>
</organism>
<gene>
    <name evidence="1" type="ORF">SAMN05216565_1032</name>
</gene>
<keyword evidence="2" id="KW-1185">Reference proteome</keyword>
<dbReference type="EMBL" id="FNJU01000003">
    <property type="protein sequence ID" value="SDP42624.1"/>
    <property type="molecule type" value="Genomic_DNA"/>
</dbReference>
<protein>
    <submittedName>
        <fullName evidence="1">Uncharacterized protein</fullName>
    </submittedName>
</protein>
<dbReference type="AlphaFoldDB" id="A0A1H0SLL1"/>
<dbReference type="STRING" id="930152.SAMN05216565_1032"/>
<proteinExistence type="predicted"/>